<dbReference type="AlphaFoldDB" id="A0A699GH85"/>
<evidence type="ECO:0000313" key="1">
    <source>
        <dbReference type="EMBL" id="GEU29093.1"/>
    </source>
</evidence>
<name>A0A699GH85_TANCI</name>
<sequence>MAWLPKCEDLKIVVGGRNWLDMIIVYFDEYAYEQREFTRRLNGLIGEMNEACADRMAFIQELQSVVGEFVPAKTAVFFKQMMNKEANVKVDGDKGAIVKACGYFVGMCILEGDCGQRGINALCDTLTGVIDGRWAFIEELELLAYKFVPGKMTEFMKEIQDKDILNLMKLQIFGREFELMPREKDLFIAKLKGNMDY</sequence>
<accession>A0A699GH85</accession>
<comment type="caution">
    <text evidence="1">The sequence shown here is derived from an EMBL/GenBank/DDBJ whole genome shotgun (WGS) entry which is preliminary data.</text>
</comment>
<protein>
    <submittedName>
        <fullName evidence="1">Uncharacterized protein</fullName>
    </submittedName>
</protein>
<gene>
    <name evidence="1" type="ORF">Tci_001071</name>
</gene>
<dbReference type="EMBL" id="BKCJ010000043">
    <property type="protein sequence ID" value="GEU29093.1"/>
    <property type="molecule type" value="Genomic_DNA"/>
</dbReference>
<reference evidence="1" key="1">
    <citation type="journal article" date="2019" name="Sci. Rep.">
        <title>Draft genome of Tanacetum cinerariifolium, the natural source of mosquito coil.</title>
        <authorList>
            <person name="Yamashiro T."/>
            <person name="Shiraishi A."/>
            <person name="Satake H."/>
            <person name="Nakayama K."/>
        </authorList>
    </citation>
    <scope>NUCLEOTIDE SEQUENCE</scope>
</reference>
<organism evidence="1">
    <name type="scientific">Tanacetum cinerariifolium</name>
    <name type="common">Dalmatian daisy</name>
    <name type="synonym">Chrysanthemum cinerariifolium</name>
    <dbReference type="NCBI Taxonomy" id="118510"/>
    <lineage>
        <taxon>Eukaryota</taxon>
        <taxon>Viridiplantae</taxon>
        <taxon>Streptophyta</taxon>
        <taxon>Embryophyta</taxon>
        <taxon>Tracheophyta</taxon>
        <taxon>Spermatophyta</taxon>
        <taxon>Magnoliopsida</taxon>
        <taxon>eudicotyledons</taxon>
        <taxon>Gunneridae</taxon>
        <taxon>Pentapetalae</taxon>
        <taxon>asterids</taxon>
        <taxon>campanulids</taxon>
        <taxon>Asterales</taxon>
        <taxon>Asteraceae</taxon>
        <taxon>Asteroideae</taxon>
        <taxon>Anthemideae</taxon>
        <taxon>Anthemidinae</taxon>
        <taxon>Tanacetum</taxon>
    </lineage>
</organism>
<proteinExistence type="predicted"/>